<accession>A0A4P7IFS7</accession>
<evidence type="ECO:0000313" key="1">
    <source>
        <dbReference type="EMBL" id="QBX54561.1"/>
    </source>
</evidence>
<keyword evidence="2" id="KW-1185">Reference proteome</keyword>
<evidence type="ECO:0000313" key="2">
    <source>
        <dbReference type="Proteomes" id="UP000294853"/>
    </source>
</evidence>
<sequence>MTTHQVPGTSIDYHLVRYDEDGTELPDGDGSRTSAGVLTAAKDGVTDVFLLSHGWKGDVPAAIRQYDTWIGVMVRQQADRDRIRAVVPDFKALLVGLHWPSLPFGDEKAPAVLLGDSPAEAPESEGADEFADEARMDAGALIDAYVTRLTAADSDAADRDAVRTALARIVAAADEPEVAERVAEGDLPDDLAESYATLYEHTLVASDGATAAPGADNDVFDPRLTIEQWAGDAPAAEPAPDLLLGPFDGLADLAAKARQALLMPVRQLSFWTMKRRARVVGESGMHDFLAAIQREAPSARVHLMGHSFGCIVVSAAVAGPVADDGSLASPLPRPVSSLFLVQGAMSLWSYADDVPFAPGSSGYFRAIRDSGLVTGPIVTTRSEHDTAVGRLYPLGARVADDVLLGDDLPKFGGIGAWGIQGTAGHDTVVLAATEDYGFTPGEVFNIEASRVISAGGGPSGAHSDIAHDEIAHLMWQAVTVSALASPAPDR</sequence>
<dbReference type="SUPFAM" id="SSF53474">
    <property type="entry name" value="alpha/beta-Hydrolases"/>
    <property type="match status" value="1"/>
</dbReference>
<name>A0A4P7IFS7_9ACTN</name>
<reference evidence="1 2" key="1">
    <citation type="submission" date="2019-03" db="EMBL/GenBank/DDBJ databases">
        <title>Three New Species of Nocardioides, Nocardioides euryhalodurans sp. nov., Nocardioides seonyuensis sp. nov. and Nocardioides eburneoflavus sp. nov. Iolated from Soil.</title>
        <authorList>
            <person name="Roh S.G."/>
            <person name="Lee C."/>
            <person name="Kim M.-K."/>
            <person name="Kim S.B."/>
        </authorList>
    </citation>
    <scope>NUCLEOTIDE SEQUENCE [LARGE SCALE GENOMIC DNA]</scope>
    <source>
        <strain evidence="1 2">MMS17-SY207-3</strain>
    </source>
</reference>
<dbReference type="EMBL" id="CP038436">
    <property type="protein sequence ID" value="QBX54561.1"/>
    <property type="molecule type" value="Genomic_DNA"/>
</dbReference>
<gene>
    <name evidence="1" type="ORF">EXE58_03125</name>
</gene>
<protein>
    <recommendedName>
        <fullName evidence="3">Alpha/beta hydrolase</fullName>
    </recommendedName>
</protein>
<organism evidence="1 2">
    <name type="scientific">Nocardioides seonyuensis</name>
    <dbReference type="NCBI Taxonomy" id="2518371"/>
    <lineage>
        <taxon>Bacteria</taxon>
        <taxon>Bacillati</taxon>
        <taxon>Actinomycetota</taxon>
        <taxon>Actinomycetes</taxon>
        <taxon>Propionibacteriales</taxon>
        <taxon>Nocardioidaceae</taxon>
        <taxon>Nocardioides</taxon>
    </lineage>
</organism>
<dbReference type="RefSeq" id="WP_135266534.1">
    <property type="nucleotide sequence ID" value="NZ_CP038436.1"/>
</dbReference>
<proteinExistence type="predicted"/>
<dbReference type="Proteomes" id="UP000294853">
    <property type="component" value="Chromosome"/>
</dbReference>
<dbReference type="Gene3D" id="3.40.50.1820">
    <property type="entry name" value="alpha/beta hydrolase"/>
    <property type="match status" value="1"/>
</dbReference>
<dbReference type="KEGG" id="nsn:EXE58_03125"/>
<dbReference type="AlphaFoldDB" id="A0A4P7IFS7"/>
<dbReference type="OrthoDB" id="280053at2"/>
<evidence type="ECO:0008006" key="3">
    <source>
        <dbReference type="Google" id="ProtNLM"/>
    </source>
</evidence>
<dbReference type="InterPro" id="IPR029058">
    <property type="entry name" value="AB_hydrolase_fold"/>
</dbReference>